<comment type="similarity">
    <text evidence="1">Belongs to the leguminous lectin family.</text>
</comment>
<dbReference type="GO" id="GO:0030246">
    <property type="term" value="F:carbohydrate binding"/>
    <property type="evidence" value="ECO:0007669"/>
    <property type="project" value="UniProtKB-KW"/>
</dbReference>
<feature type="domain" description="Legume lectin" evidence="3">
    <location>
        <begin position="1"/>
        <end position="126"/>
    </location>
</feature>
<protein>
    <recommendedName>
        <fullName evidence="3">Legume lectin domain-containing protein</fullName>
    </recommendedName>
</protein>
<reference evidence="4" key="1">
    <citation type="journal article" date="2012" name="Nature">
        <title>The tomato genome sequence provides insights into fleshy fruit evolution.</title>
        <authorList>
            <consortium name="Tomato Genome Consortium"/>
        </authorList>
    </citation>
    <scope>NUCLEOTIDE SEQUENCE [LARGE SCALE GENOMIC DNA]</scope>
    <source>
        <strain evidence="4">cv. Heinz 1706</strain>
    </source>
</reference>
<organism evidence="4">
    <name type="scientific">Solanum lycopersicum</name>
    <name type="common">Tomato</name>
    <name type="synonym">Lycopersicon esculentum</name>
    <dbReference type="NCBI Taxonomy" id="4081"/>
    <lineage>
        <taxon>Eukaryota</taxon>
        <taxon>Viridiplantae</taxon>
        <taxon>Streptophyta</taxon>
        <taxon>Embryophyta</taxon>
        <taxon>Tracheophyta</taxon>
        <taxon>Spermatophyta</taxon>
        <taxon>Magnoliopsida</taxon>
        <taxon>eudicotyledons</taxon>
        <taxon>Gunneridae</taxon>
        <taxon>Pentapetalae</taxon>
        <taxon>asterids</taxon>
        <taxon>lamiids</taxon>
        <taxon>Solanales</taxon>
        <taxon>Solanaceae</taxon>
        <taxon>Solanoideae</taxon>
        <taxon>Solaneae</taxon>
        <taxon>Solanum</taxon>
        <taxon>Solanum subgen. Lycopersicon</taxon>
    </lineage>
</organism>
<dbReference type="PANTHER" id="PTHR32401:SF49">
    <property type="entry name" value="OS10G0129200 PROTEIN"/>
    <property type="match status" value="1"/>
</dbReference>
<proteinExistence type="inferred from homology"/>
<evidence type="ECO:0000259" key="3">
    <source>
        <dbReference type="Pfam" id="PF00139"/>
    </source>
</evidence>
<dbReference type="EnsemblPlants" id="Solyc10g047772.1.1">
    <property type="protein sequence ID" value="Solyc10g047772.1.1"/>
    <property type="gene ID" value="Solyc10g047772.1"/>
</dbReference>
<name>A0A3Q7IF49_SOLLC</name>
<evidence type="ECO:0000256" key="2">
    <source>
        <dbReference type="ARBA" id="ARBA00022734"/>
    </source>
</evidence>
<dbReference type="InterPro" id="IPR001220">
    <property type="entry name" value="Legume_lectin_dom"/>
</dbReference>
<dbReference type="STRING" id="4081.A0A3Q7IF49"/>
<dbReference type="Gene3D" id="2.60.120.200">
    <property type="match status" value="1"/>
</dbReference>
<dbReference type="Proteomes" id="UP000004994">
    <property type="component" value="Chromosome 10"/>
</dbReference>
<dbReference type="Gramene" id="Solyc10g047772.1.1">
    <property type="protein sequence ID" value="Solyc10g047772.1.1"/>
    <property type="gene ID" value="Solyc10g047772.1"/>
</dbReference>
<accession>A0A3Q7IF49</accession>
<dbReference type="InterPro" id="IPR050258">
    <property type="entry name" value="Leguminous_Lectin"/>
</dbReference>
<dbReference type="PANTHER" id="PTHR32401">
    <property type="entry name" value="CONCANAVALIN A-LIKE LECTIN FAMILY PROTEIN"/>
    <property type="match status" value="1"/>
</dbReference>
<dbReference type="InParanoid" id="A0A3Q7IF49"/>
<dbReference type="Pfam" id="PF00139">
    <property type="entry name" value="Lectin_legB"/>
    <property type="match status" value="1"/>
</dbReference>
<dbReference type="AlphaFoldDB" id="A0A3Q7IF49"/>
<reference evidence="4" key="2">
    <citation type="submission" date="2019-01" db="UniProtKB">
        <authorList>
            <consortium name="EnsemblPlants"/>
        </authorList>
    </citation>
    <scope>IDENTIFICATION</scope>
    <source>
        <strain evidence="4">cv. Heinz 1706</strain>
    </source>
</reference>
<keyword evidence="5" id="KW-1185">Reference proteome</keyword>
<dbReference type="InterPro" id="IPR013320">
    <property type="entry name" value="ConA-like_dom_sf"/>
</dbReference>
<sequence length="126" mass="13895">LTKNSLEFIKGGATYSKTIYLWDKGSAIGRNLYANGLTFFLAPVGSVIHDKHFVVGEGLGLACVDQQYLSKNHHFVAVKFYIFTNYYDPHSDHVGININSMQSVANVTSFSGSHNGTRIDASITYN</sequence>
<evidence type="ECO:0000313" key="4">
    <source>
        <dbReference type="EnsemblPlants" id="Solyc10g047772.1.1"/>
    </source>
</evidence>
<evidence type="ECO:0000256" key="1">
    <source>
        <dbReference type="ARBA" id="ARBA00007606"/>
    </source>
</evidence>
<dbReference type="SUPFAM" id="SSF49899">
    <property type="entry name" value="Concanavalin A-like lectins/glucanases"/>
    <property type="match status" value="1"/>
</dbReference>
<keyword evidence="2" id="KW-0430">Lectin</keyword>
<evidence type="ECO:0000313" key="5">
    <source>
        <dbReference type="Proteomes" id="UP000004994"/>
    </source>
</evidence>